<keyword evidence="1" id="KW-0805">Transcription regulation</keyword>
<protein>
    <submittedName>
        <fullName evidence="5">Transcriptional regulator GalR</fullName>
    </submittedName>
</protein>
<dbReference type="PANTHER" id="PTHR30146:SF67">
    <property type="entry name" value="HTH-TYPE TRANSCRIPTIONAL REGULATOR ASCG"/>
    <property type="match status" value="1"/>
</dbReference>
<evidence type="ECO:0000259" key="4">
    <source>
        <dbReference type="PROSITE" id="PS50932"/>
    </source>
</evidence>
<dbReference type="Pfam" id="PF13377">
    <property type="entry name" value="Peripla_BP_3"/>
    <property type="match status" value="1"/>
</dbReference>
<dbReference type="PRINTS" id="PR00036">
    <property type="entry name" value="HTHLACI"/>
</dbReference>
<reference evidence="5 6" key="1">
    <citation type="journal article" date="2012" name="PLoS ONE">
        <title>Edwardsiella comparative phylogenomics reveal the new intra/inter-species taxonomic relationships, virulence evolution and niche adaptation mechanisms.</title>
        <authorList>
            <person name="Yang M."/>
            <person name="Lv Y."/>
            <person name="Xiao J."/>
            <person name="Wu H."/>
            <person name="Zheng H."/>
            <person name="Liu Q."/>
            <person name="Zhang Y."/>
            <person name="Wang Q."/>
        </authorList>
    </citation>
    <scope>NUCLEOTIDE SEQUENCE [LARGE SCALE GENOMIC DNA]</scope>
    <source>
        <strain evidence="6">080813</strain>
    </source>
</reference>
<dbReference type="InterPro" id="IPR010982">
    <property type="entry name" value="Lambda_DNA-bd_dom_sf"/>
</dbReference>
<evidence type="ECO:0000313" key="5">
    <source>
        <dbReference type="EMBL" id="AIJ07579.1"/>
    </source>
</evidence>
<dbReference type="HOGENOM" id="CLU_037628_6_0_6"/>
<dbReference type="PROSITE" id="PS00356">
    <property type="entry name" value="HTH_LACI_1"/>
    <property type="match status" value="1"/>
</dbReference>
<dbReference type="PANTHER" id="PTHR30146">
    <property type="entry name" value="LACI-RELATED TRANSCRIPTIONAL REPRESSOR"/>
    <property type="match status" value="1"/>
</dbReference>
<sequence length="336" mass="36643">MITMLDVARRAGVSKATVSRVLNATGQVRQSTRSAVFRAMEELGYRPNLLAQALANQTSNTLGLVISHFDGPYFGRLLRQAAAQVEASGKQLIVTDGHDTPDGERQAVQMLSDRRCDAIVLYTRFMAEADLMKLVSQYPSLVVINRALPQAAQRCIFFEQRAAARQAVEYLIGRGHRRIACITLTIDTPTGQARLQGYRDALQAHGLCAPAQRVAHGDNSVEGGYHACLRLLEQRDAPFSALFCCNDDMAIGALRALRQAGLRVPQEVSLFGFDDQPIAAYLMPALSTVYLPIDAMIAAAIQQALRLSRGDPVDALPPFHGEMRLRESVADAPAAQ</sequence>
<dbReference type="SUPFAM" id="SSF47413">
    <property type="entry name" value="lambda repressor-like DNA-binding domains"/>
    <property type="match status" value="1"/>
</dbReference>
<evidence type="ECO:0000256" key="3">
    <source>
        <dbReference type="ARBA" id="ARBA00023163"/>
    </source>
</evidence>
<proteinExistence type="predicted"/>
<evidence type="ECO:0000256" key="1">
    <source>
        <dbReference type="ARBA" id="ARBA00023015"/>
    </source>
</evidence>
<dbReference type="SUPFAM" id="SSF53822">
    <property type="entry name" value="Periplasmic binding protein-like I"/>
    <property type="match status" value="1"/>
</dbReference>
<dbReference type="InterPro" id="IPR046335">
    <property type="entry name" value="LacI/GalR-like_sensor"/>
</dbReference>
<dbReference type="GO" id="GO:0000976">
    <property type="term" value="F:transcription cis-regulatory region binding"/>
    <property type="evidence" value="ECO:0007669"/>
    <property type="project" value="TreeGrafter"/>
</dbReference>
<dbReference type="SMART" id="SM00354">
    <property type="entry name" value="HTH_LACI"/>
    <property type="match status" value="1"/>
</dbReference>
<dbReference type="InterPro" id="IPR028082">
    <property type="entry name" value="Peripla_BP_I"/>
</dbReference>
<organism evidence="5 6">
    <name type="scientific">Edwardsiella anguillarum ET080813</name>
    <dbReference type="NCBI Taxonomy" id="667120"/>
    <lineage>
        <taxon>Bacteria</taxon>
        <taxon>Pseudomonadati</taxon>
        <taxon>Pseudomonadota</taxon>
        <taxon>Gammaproteobacteria</taxon>
        <taxon>Enterobacterales</taxon>
        <taxon>Hafniaceae</taxon>
        <taxon>Edwardsiella</taxon>
    </lineage>
</organism>
<accession>A0A076LPL0</accession>
<dbReference type="InterPro" id="IPR000843">
    <property type="entry name" value="HTH_LacI"/>
</dbReference>
<dbReference type="AlphaFoldDB" id="A0A076LPL0"/>
<dbReference type="GO" id="GO:0003700">
    <property type="term" value="F:DNA-binding transcription factor activity"/>
    <property type="evidence" value="ECO:0007669"/>
    <property type="project" value="TreeGrafter"/>
</dbReference>
<keyword evidence="3" id="KW-0804">Transcription</keyword>
<dbReference type="RefSeq" id="WP_034164654.1">
    <property type="nucleotide sequence ID" value="NZ_CP006664.1"/>
</dbReference>
<dbReference type="PROSITE" id="PS50932">
    <property type="entry name" value="HTH_LACI_2"/>
    <property type="match status" value="1"/>
</dbReference>
<dbReference type="KEGG" id="ete:ETEE_1116"/>
<dbReference type="EMBL" id="CP006664">
    <property type="protein sequence ID" value="AIJ07579.1"/>
    <property type="molecule type" value="Genomic_DNA"/>
</dbReference>
<evidence type="ECO:0000256" key="2">
    <source>
        <dbReference type="ARBA" id="ARBA00023125"/>
    </source>
</evidence>
<dbReference type="CDD" id="cd01392">
    <property type="entry name" value="HTH_LacI"/>
    <property type="match status" value="1"/>
</dbReference>
<dbReference type="CDD" id="cd06270">
    <property type="entry name" value="PBP1_GalS-like"/>
    <property type="match status" value="1"/>
</dbReference>
<keyword evidence="2" id="KW-0238">DNA-binding</keyword>
<dbReference type="Gene3D" id="1.10.260.40">
    <property type="entry name" value="lambda repressor-like DNA-binding domains"/>
    <property type="match status" value="1"/>
</dbReference>
<evidence type="ECO:0000313" key="6">
    <source>
        <dbReference type="Proteomes" id="UP000028681"/>
    </source>
</evidence>
<dbReference type="Gene3D" id="3.40.50.2300">
    <property type="match status" value="2"/>
</dbReference>
<dbReference type="GeneID" id="33938798"/>
<gene>
    <name evidence="5" type="primary">galR</name>
    <name evidence="5" type="ORF">ETEE_1116</name>
</gene>
<name>A0A076LPL0_9GAMM</name>
<feature type="domain" description="HTH lacI-type" evidence="4">
    <location>
        <begin position="2"/>
        <end position="56"/>
    </location>
</feature>
<dbReference type="Pfam" id="PF00356">
    <property type="entry name" value="LacI"/>
    <property type="match status" value="1"/>
</dbReference>
<dbReference type="Proteomes" id="UP000028681">
    <property type="component" value="Chromosome"/>
</dbReference>